<proteinExistence type="predicted"/>
<name>A0A3P7RDY6_DIBLA</name>
<protein>
    <submittedName>
        <fullName evidence="1">Uncharacterized protein</fullName>
    </submittedName>
</protein>
<organism evidence="1 2">
    <name type="scientific">Dibothriocephalus latus</name>
    <name type="common">Fish tapeworm</name>
    <name type="synonym">Diphyllobothrium latum</name>
    <dbReference type="NCBI Taxonomy" id="60516"/>
    <lineage>
        <taxon>Eukaryota</taxon>
        <taxon>Metazoa</taxon>
        <taxon>Spiralia</taxon>
        <taxon>Lophotrochozoa</taxon>
        <taxon>Platyhelminthes</taxon>
        <taxon>Cestoda</taxon>
        <taxon>Eucestoda</taxon>
        <taxon>Diphyllobothriidea</taxon>
        <taxon>Diphyllobothriidae</taxon>
        <taxon>Dibothriocephalus</taxon>
    </lineage>
</organism>
<dbReference type="Proteomes" id="UP000281553">
    <property type="component" value="Unassembled WGS sequence"/>
</dbReference>
<gene>
    <name evidence="1" type="ORF">DILT_LOCUS18509</name>
</gene>
<sequence>MTELQGSCKQLANSLFILLERTEAICLCNVSSDCVKAKQHNSEKVVV</sequence>
<reference evidence="1 2" key="1">
    <citation type="submission" date="2018-11" db="EMBL/GenBank/DDBJ databases">
        <authorList>
            <consortium name="Pathogen Informatics"/>
        </authorList>
    </citation>
    <scope>NUCLEOTIDE SEQUENCE [LARGE SCALE GENOMIC DNA]</scope>
</reference>
<evidence type="ECO:0000313" key="1">
    <source>
        <dbReference type="EMBL" id="VDN41316.1"/>
    </source>
</evidence>
<dbReference type="AlphaFoldDB" id="A0A3P7RDY6"/>
<keyword evidence="2" id="KW-1185">Reference proteome</keyword>
<evidence type="ECO:0000313" key="2">
    <source>
        <dbReference type="Proteomes" id="UP000281553"/>
    </source>
</evidence>
<accession>A0A3P7RDY6</accession>
<dbReference type="EMBL" id="UYRU01101054">
    <property type="protein sequence ID" value="VDN41316.1"/>
    <property type="molecule type" value="Genomic_DNA"/>
</dbReference>